<dbReference type="GO" id="GO:0006302">
    <property type="term" value="P:double-strand break repair"/>
    <property type="evidence" value="ECO:0007669"/>
    <property type="project" value="InterPro"/>
</dbReference>
<dbReference type="CDD" id="cd00267">
    <property type="entry name" value="ABC_ATPase"/>
    <property type="match status" value="1"/>
</dbReference>
<dbReference type="EMBL" id="QZJF01000008">
    <property type="protein sequence ID" value="RJR27656.1"/>
    <property type="molecule type" value="Genomic_DNA"/>
</dbReference>
<evidence type="ECO:0000256" key="1">
    <source>
        <dbReference type="SAM" id="Coils"/>
    </source>
</evidence>
<reference evidence="3 4" key="1">
    <citation type="journal article" date="2017" name="ISME J.">
        <title>Energy and carbon metabolisms in a deep terrestrial subsurface fluid microbial community.</title>
        <authorList>
            <person name="Momper L."/>
            <person name="Jungbluth S.P."/>
            <person name="Lee M.D."/>
            <person name="Amend J.P."/>
        </authorList>
    </citation>
    <scope>NUCLEOTIDE SEQUENCE [LARGE SCALE GENOMIC DNA]</scope>
    <source>
        <strain evidence="3">SURF_46</strain>
    </source>
</reference>
<protein>
    <recommendedName>
        <fullName evidence="2">Rad50/SbcC-type AAA domain-containing protein</fullName>
    </recommendedName>
</protein>
<gene>
    <name evidence="3" type="ORF">C4561_01765</name>
</gene>
<evidence type="ECO:0000313" key="3">
    <source>
        <dbReference type="EMBL" id="RJR27656.1"/>
    </source>
</evidence>
<name>A0A3A4ZMB0_UNCKA</name>
<dbReference type="InterPro" id="IPR027417">
    <property type="entry name" value="P-loop_NTPase"/>
</dbReference>
<feature type="domain" description="Rad50/SbcC-type AAA" evidence="2">
    <location>
        <begin position="5"/>
        <end position="252"/>
    </location>
</feature>
<dbReference type="AlphaFoldDB" id="A0A3A4ZMB0"/>
<dbReference type="Proteomes" id="UP000265540">
    <property type="component" value="Unassembled WGS sequence"/>
</dbReference>
<accession>A0A3A4ZMB0</accession>
<organism evidence="3 4">
    <name type="scientific">candidate division WWE3 bacterium</name>
    <dbReference type="NCBI Taxonomy" id="2053526"/>
    <lineage>
        <taxon>Bacteria</taxon>
        <taxon>Katanobacteria</taxon>
    </lineage>
</organism>
<dbReference type="Gene3D" id="3.40.50.300">
    <property type="entry name" value="P-loop containing nucleotide triphosphate hydrolases"/>
    <property type="match status" value="2"/>
</dbReference>
<evidence type="ECO:0000313" key="4">
    <source>
        <dbReference type="Proteomes" id="UP000265540"/>
    </source>
</evidence>
<comment type="caution">
    <text evidence="3">The sequence shown here is derived from an EMBL/GenBank/DDBJ whole genome shotgun (WGS) entry which is preliminary data.</text>
</comment>
<dbReference type="SUPFAM" id="SSF52540">
    <property type="entry name" value="P-loop containing nucleoside triphosphate hydrolases"/>
    <property type="match status" value="1"/>
</dbReference>
<proteinExistence type="predicted"/>
<dbReference type="PANTHER" id="PTHR32114">
    <property type="entry name" value="ABC TRANSPORTER ABCH.3"/>
    <property type="match status" value="1"/>
</dbReference>
<feature type="coiled-coil region" evidence="1">
    <location>
        <begin position="497"/>
        <end position="548"/>
    </location>
</feature>
<dbReference type="GO" id="GO:0016887">
    <property type="term" value="F:ATP hydrolysis activity"/>
    <property type="evidence" value="ECO:0007669"/>
    <property type="project" value="InterPro"/>
</dbReference>
<keyword evidence="1" id="KW-0175">Coiled coil</keyword>
<sequence>MQLKKLRIENLFRFEKVDIDFGKFPLGATICVLGQNFDQFGANSNGAGKSSIFEVISWVIFGKTLRPSYVSDIVRRGTSAGFARLELNNERYGNVVIERFRKISEAGFKVKLWVNSAEVTGRKNTQELIFKYLGFEGNRVFEDFQNLVLLSRSSIDLFASSKTGAKERIETVRRFLGVDFLGELIILLRDKKAQGLSSRLKVDVEVGQLRAMVNQASESSLLLALENAKSKKNEAVAQQELLENEMSSIQSHLFNLDGALKLETDVTILKNSLTLLHERILGVKSKILAVENVISTSKTVDVEPLNSSISQQEKIVDALAIEASEKMIVSKRVEDDILSLQTELKKQNLSTSSLLRCPVCFSELLLDEGLMEKSLMKFDIEGKAKLRSGLEEKIKALIEKQNLLLVEIGNVRAAFSAAKQSVTSLRDSLLAAVKNNERIKAACESVVSLNDDLTVLSAQWEEKSSSMAVILEQYSEIMSQYGNQPVADVSRKWRQHLQQSNEKLATIRVNVAKFEAEIASIEVSIEAQKQAKVKIDQKEKELAEIDKELNLIETWLVGFPEVSRMVIDSSLPFFEDRVNFYLSELKVTERIKFETLIEKRSAEGEFKSGFNIKVWDGAYWADFDMYSEGERMRIALAVCFGLRDLSSKITQTPVYFFLCDEIADTLDDAGIREFFLLLKHLPEQKFVVSHKVEGMLTNHADDVLTVERRSGVSILKGRAA</sequence>
<dbReference type="Pfam" id="PF13476">
    <property type="entry name" value="AAA_23"/>
    <property type="match status" value="1"/>
</dbReference>
<dbReference type="PANTHER" id="PTHR32114:SF2">
    <property type="entry name" value="ABC TRANSPORTER ABCH.3"/>
    <property type="match status" value="1"/>
</dbReference>
<dbReference type="InterPro" id="IPR038729">
    <property type="entry name" value="Rad50/SbcC_AAA"/>
</dbReference>
<evidence type="ECO:0000259" key="2">
    <source>
        <dbReference type="Pfam" id="PF13476"/>
    </source>
</evidence>